<dbReference type="OrthoDB" id="1750137at2759"/>
<name>A0A843UVL5_COLES</name>
<organism evidence="2 3">
    <name type="scientific">Colocasia esculenta</name>
    <name type="common">Wild taro</name>
    <name type="synonym">Arum esculentum</name>
    <dbReference type="NCBI Taxonomy" id="4460"/>
    <lineage>
        <taxon>Eukaryota</taxon>
        <taxon>Viridiplantae</taxon>
        <taxon>Streptophyta</taxon>
        <taxon>Embryophyta</taxon>
        <taxon>Tracheophyta</taxon>
        <taxon>Spermatophyta</taxon>
        <taxon>Magnoliopsida</taxon>
        <taxon>Liliopsida</taxon>
        <taxon>Araceae</taxon>
        <taxon>Aroideae</taxon>
        <taxon>Colocasieae</taxon>
        <taxon>Colocasia</taxon>
    </lineage>
</organism>
<feature type="compositionally biased region" description="Polar residues" evidence="1">
    <location>
        <begin position="138"/>
        <end position="149"/>
    </location>
</feature>
<feature type="region of interest" description="Disordered" evidence="1">
    <location>
        <begin position="135"/>
        <end position="186"/>
    </location>
</feature>
<accession>A0A843UVL5</accession>
<dbReference type="Proteomes" id="UP000652761">
    <property type="component" value="Unassembled WGS sequence"/>
</dbReference>
<feature type="compositionally biased region" description="Basic and acidic residues" evidence="1">
    <location>
        <begin position="14"/>
        <end position="27"/>
    </location>
</feature>
<dbReference type="AlphaFoldDB" id="A0A843UVL5"/>
<evidence type="ECO:0000313" key="2">
    <source>
        <dbReference type="EMBL" id="MQL87635.1"/>
    </source>
</evidence>
<comment type="caution">
    <text evidence="2">The sequence shown here is derived from an EMBL/GenBank/DDBJ whole genome shotgun (WGS) entry which is preliminary data.</text>
</comment>
<protein>
    <submittedName>
        <fullName evidence="2">Uncharacterized protein</fullName>
    </submittedName>
</protein>
<gene>
    <name evidence="2" type="ORF">Taro_020192</name>
</gene>
<sequence>MVRKAQLLEDATDLTDRIKGRMVKKEQTSGAPSKSNNGKKRPLSITDGPSQEQKPKVFTPTALNKPRCKHCDKLGHTAEECWRKRLVRREEPYLEKRQNPFSGLEPPSEVATARPVAISEGVATRETAAFWTRWVDSSRLSPVQPSGRFSRTRPDRVSRPEHDGHPRESNGDYHTHEEGTEEDAQE</sequence>
<reference evidence="2" key="1">
    <citation type="submission" date="2017-07" db="EMBL/GenBank/DDBJ databases">
        <title>Taro Niue Genome Assembly and Annotation.</title>
        <authorList>
            <person name="Atibalentja N."/>
            <person name="Keating K."/>
            <person name="Fields C.J."/>
        </authorList>
    </citation>
    <scope>NUCLEOTIDE SEQUENCE</scope>
    <source>
        <strain evidence="2">Niue_2</strain>
        <tissue evidence="2">Leaf</tissue>
    </source>
</reference>
<evidence type="ECO:0000313" key="3">
    <source>
        <dbReference type="Proteomes" id="UP000652761"/>
    </source>
</evidence>
<proteinExistence type="predicted"/>
<evidence type="ECO:0000256" key="1">
    <source>
        <dbReference type="SAM" id="MobiDB-lite"/>
    </source>
</evidence>
<keyword evidence="3" id="KW-1185">Reference proteome</keyword>
<feature type="compositionally biased region" description="Basic and acidic residues" evidence="1">
    <location>
        <begin position="152"/>
        <end position="178"/>
    </location>
</feature>
<feature type="region of interest" description="Disordered" evidence="1">
    <location>
        <begin position="1"/>
        <end position="65"/>
    </location>
</feature>
<dbReference type="EMBL" id="NMUH01000992">
    <property type="protein sequence ID" value="MQL87635.1"/>
    <property type="molecule type" value="Genomic_DNA"/>
</dbReference>